<keyword evidence="5" id="KW-1185">Reference proteome</keyword>
<name>A0A090LYW6_OSTTA</name>
<accession>A0A454Y1T5</accession>
<accession>A0A090LYW6</accession>
<dbReference type="EMBL" id="KZ155826">
    <property type="protein sequence ID" value="OUS43956.1"/>
    <property type="molecule type" value="Genomic_DNA"/>
</dbReference>
<keyword evidence="2" id="KW-1133">Transmembrane helix</keyword>
<evidence type="ECO:0000313" key="3">
    <source>
        <dbReference type="EMBL" id="CEF97200.1"/>
    </source>
</evidence>
<protein>
    <submittedName>
        <fullName evidence="3">Unnamed product</fullName>
    </submittedName>
</protein>
<proteinExistence type="predicted"/>
<evidence type="ECO:0000256" key="2">
    <source>
        <dbReference type="SAM" id="Phobius"/>
    </source>
</evidence>
<gene>
    <name evidence="4" type="ORF">BE221DRAFT_194078</name>
    <name evidence="3" type="ORF">OT_ostta03g03560</name>
</gene>
<reference evidence="4" key="3">
    <citation type="submission" date="2017-04" db="EMBL/GenBank/DDBJ databases">
        <title>Population genomics of picophytoplankton unveils novel chromosome hypervariability.</title>
        <authorList>
            <consortium name="DOE Joint Genome Institute"/>
            <person name="Blanc-Mathieu R."/>
            <person name="Krasovec M."/>
            <person name="Hebrard M."/>
            <person name="Yau S."/>
            <person name="Desgranges E."/>
            <person name="Martin J."/>
            <person name="Schackwitz W."/>
            <person name="Kuo A."/>
            <person name="Salin G."/>
            <person name="Donnadieu C."/>
            <person name="Desdevises Y."/>
            <person name="Sanchez-Ferandin S."/>
            <person name="Moreau H."/>
            <person name="Rivals E."/>
            <person name="Grigoriev I.V."/>
            <person name="Grimsley N."/>
            <person name="Eyre-Walker A."/>
            <person name="Piganeau G."/>
        </authorList>
    </citation>
    <scope>NUCLEOTIDE SEQUENCE [LARGE SCALE GENOMIC DNA]</scope>
    <source>
        <strain evidence="4">RCC 1115</strain>
    </source>
</reference>
<keyword evidence="2" id="KW-0472">Membrane</keyword>
<keyword evidence="2" id="KW-0812">Transmembrane</keyword>
<sequence>MSEHHNEAPPPSYPPPETRHPDGVVRLPIDFHSRTALSRVFENTCWKAESLLAFAPASESQTKMRSSVDVAPSLESKGVSQEEFDEFLRDVKRAYADAAPVISTFCALMSVFTVVLAPFCCAYLCCCMGSATKAEEQLTRRLDAIAQETTTKWRRFGVRVSIDHDVEYKRPFIAAEDALIGFRSLPLRSSAWKGSVIVFAPDA</sequence>
<accession>A0A1Y5I371</accession>
<dbReference type="InParanoid" id="A0A090LYW6"/>
<evidence type="ECO:0000313" key="4">
    <source>
        <dbReference type="EMBL" id="OUS43956.1"/>
    </source>
</evidence>
<dbReference type="AlphaFoldDB" id="A0A090LYW6"/>
<reference evidence="3" key="2">
    <citation type="journal article" date="2014" name="BMC Genomics">
        <title>An improved genome of the model marine alga Ostreococcus tauri unfolds by assessing Illumina de novo assemblies.</title>
        <authorList>
            <person name="Blanc-Mathieu R."/>
            <person name="Verhelst B."/>
            <person name="Derelle E."/>
            <person name="Rombauts S."/>
            <person name="Bouget F.Y."/>
            <person name="Carre I."/>
            <person name="Chateau A."/>
            <person name="Eyre-Walker A."/>
            <person name="Grimsley N."/>
            <person name="Moreau H."/>
            <person name="Piegu B."/>
            <person name="Rivals E."/>
            <person name="Schackwitz W."/>
            <person name="Van de Peer Y."/>
            <person name="Piganeau G."/>
        </authorList>
    </citation>
    <scope>NUCLEOTIDE SEQUENCE</scope>
    <source>
        <strain evidence="3">RCC4221</strain>
    </source>
</reference>
<evidence type="ECO:0000256" key="1">
    <source>
        <dbReference type="SAM" id="MobiDB-lite"/>
    </source>
</evidence>
<reference evidence="3 5" key="1">
    <citation type="journal article" date="2006" name="Proc. Natl. Acad. Sci. U.S.A.">
        <title>Genome analysis of the smallest free-living eukaryote Ostreococcus tauri unveils many unique features.</title>
        <authorList>
            <person name="Derelle E."/>
            <person name="Ferraz C."/>
            <person name="Rombauts S."/>
            <person name="Rouze P."/>
            <person name="Worden A.Z."/>
            <person name="Robbens S."/>
            <person name="Partensky F."/>
            <person name="Degroeve S."/>
            <person name="Echeynie S."/>
            <person name="Cooke R."/>
            <person name="Saeys Y."/>
            <person name="Wuyts J."/>
            <person name="Jabbari K."/>
            <person name="Bowler C."/>
            <person name="Panaud O."/>
            <person name="Piegu B."/>
            <person name="Ball S.G."/>
            <person name="Ral J.-P."/>
            <person name="Bouget F.-Y."/>
            <person name="Piganeau G."/>
            <person name="De Baets B."/>
            <person name="Picard A."/>
            <person name="Delseny M."/>
            <person name="Demaille J."/>
            <person name="Van de Peer Y."/>
            <person name="Moreau H."/>
        </authorList>
    </citation>
    <scope>NUCLEOTIDE SEQUENCE [LARGE SCALE GENOMIC DNA]</scope>
    <source>
        <strain evidence="3 5">OTTH0595</strain>
    </source>
</reference>
<dbReference type="Proteomes" id="UP000195557">
    <property type="component" value="Unassembled WGS sequence"/>
</dbReference>
<organism evidence="3 5">
    <name type="scientific">Ostreococcus tauri</name>
    <name type="common">Marine green alga</name>
    <dbReference type="NCBI Taxonomy" id="70448"/>
    <lineage>
        <taxon>Eukaryota</taxon>
        <taxon>Viridiplantae</taxon>
        <taxon>Chlorophyta</taxon>
        <taxon>Mamiellophyceae</taxon>
        <taxon>Mamiellales</taxon>
        <taxon>Bathycoccaceae</taxon>
        <taxon>Ostreococcus</taxon>
    </lineage>
</organism>
<feature type="transmembrane region" description="Helical" evidence="2">
    <location>
        <begin position="98"/>
        <end position="119"/>
    </location>
</feature>
<dbReference type="Proteomes" id="UP000009170">
    <property type="component" value="Unassembled WGS sequence"/>
</dbReference>
<feature type="region of interest" description="Disordered" evidence="1">
    <location>
        <begin position="1"/>
        <end position="21"/>
    </location>
</feature>
<evidence type="ECO:0000313" key="5">
    <source>
        <dbReference type="Proteomes" id="UP000009170"/>
    </source>
</evidence>
<dbReference type="EMBL" id="CAID01000003">
    <property type="protein sequence ID" value="CEF97200.1"/>
    <property type="molecule type" value="Genomic_DNA"/>
</dbReference>